<feature type="compositionally biased region" description="Basic and acidic residues" evidence="1">
    <location>
        <begin position="146"/>
        <end position="193"/>
    </location>
</feature>
<feature type="compositionally biased region" description="Basic and acidic residues" evidence="1">
    <location>
        <begin position="70"/>
        <end position="79"/>
    </location>
</feature>
<evidence type="ECO:0000259" key="2">
    <source>
        <dbReference type="PROSITE" id="PS50802"/>
    </source>
</evidence>
<dbReference type="GO" id="GO:0016579">
    <property type="term" value="P:protein deubiquitination"/>
    <property type="evidence" value="ECO:0007669"/>
    <property type="project" value="TreeGrafter"/>
</dbReference>
<gene>
    <name evidence="3" type="ORF">EYC84_005906</name>
</gene>
<dbReference type="Pfam" id="PF02338">
    <property type="entry name" value="OTU"/>
    <property type="match status" value="1"/>
</dbReference>
<sequence>MPTTTNYSVQHKPTTQYEKYEKYESNMESFEEMQSRHRKEQKDLQGRITQKKKGATKKTRKGVNNECEELERQLKERQAQEIASLDGDVVPDIDDVPELDGEASDTSANGLDSNGVDNITDSLEKSSIAETAEAEAGQPKKRNRQKERLARRAAEQEAAVEEARKEAANMPDEKEVERKRMQEEFSSRNLQEKQIRPDGHCLFSAIADQLSQVGIPLGTEAEGLKDDQRYKVVRKAAATYMEGHPDDFVPFLDEPLENYIHKIRDTAEWGGHLELLALAKTYNVEICVLQNGAAQKIEPGTENKLETIYLAYYRHGFGLGEHYNSLRKAP</sequence>
<dbReference type="Proteomes" id="UP000322873">
    <property type="component" value="Unassembled WGS sequence"/>
</dbReference>
<dbReference type="InterPro" id="IPR003323">
    <property type="entry name" value="OTU_dom"/>
</dbReference>
<keyword evidence="4" id="KW-1185">Reference proteome</keyword>
<name>A0A5M9JYZ2_MONFR</name>
<dbReference type="GO" id="GO:0004843">
    <property type="term" value="F:cysteine-type deubiquitinase activity"/>
    <property type="evidence" value="ECO:0007669"/>
    <property type="project" value="TreeGrafter"/>
</dbReference>
<evidence type="ECO:0000313" key="3">
    <source>
        <dbReference type="EMBL" id="KAA8574441.1"/>
    </source>
</evidence>
<feature type="compositionally biased region" description="Acidic residues" evidence="1">
    <location>
        <begin position="89"/>
        <end position="103"/>
    </location>
</feature>
<dbReference type="Gene3D" id="3.90.70.80">
    <property type="match status" value="1"/>
</dbReference>
<feature type="compositionally biased region" description="Basic residues" evidence="1">
    <location>
        <begin position="49"/>
        <end position="61"/>
    </location>
</feature>
<dbReference type="PROSITE" id="PS50802">
    <property type="entry name" value="OTU"/>
    <property type="match status" value="1"/>
</dbReference>
<dbReference type="FunFam" id="3.90.70.80:FF:000020">
    <property type="entry name" value="OTU-like cysteine protease, putative"/>
    <property type="match status" value="1"/>
</dbReference>
<dbReference type="EMBL" id="VICG01000003">
    <property type="protein sequence ID" value="KAA8574441.1"/>
    <property type="molecule type" value="Genomic_DNA"/>
</dbReference>
<dbReference type="VEuPathDB" id="FungiDB:MFRU_015g01070"/>
<dbReference type="SUPFAM" id="SSF54001">
    <property type="entry name" value="Cysteine proteinases"/>
    <property type="match status" value="1"/>
</dbReference>
<accession>A0A5M9JYZ2</accession>
<evidence type="ECO:0000256" key="1">
    <source>
        <dbReference type="SAM" id="MobiDB-lite"/>
    </source>
</evidence>
<dbReference type="InterPro" id="IPR050704">
    <property type="entry name" value="Peptidase_C85-like"/>
</dbReference>
<proteinExistence type="predicted"/>
<dbReference type="PANTHER" id="PTHR12419">
    <property type="entry name" value="OTU DOMAIN CONTAINING PROTEIN"/>
    <property type="match status" value="1"/>
</dbReference>
<dbReference type="AlphaFoldDB" id="A0A5M9JYZ2"/>
<evidence type="ECO:0000313" key="4">
    <source>
        <dbReference type="Proteomes" id="UP000322873"/>
    </source>
</evidence>
<dbReference type="PANTHER" id="PTHR12419:SF10">
    <property type="entry name" value="DEUBIQUITINASE OTUD6B"/>
    <property type="match status" value="1"/>
</dbReference>
<feature type="region of interest" description="Disordered" evidence="1">
    <location>
        <begin position="27"/>
        <end position="193"/>
    </location>
</feature>
<organism evidence="3 4">
    <name type="scientific">Monilinia fructicola</name>
    <name type="common">Brown rot fungus</name>
    <name type="synonym">Ciboria fructicola</name>
    <dbReference type="NCBI Taxonomy" id="38448"/>
    <lineage>
        <taxon>Eukaryota</taxon>
        <taxon>Fungi</taxon>
        <taxon>Dikarya</taxon>
        <taxon>Ascomycota</taxon>
        <taxon>Pezizomycotina</taxon>
        <taxon>Leotiomycetes</taxon>
        <taxon>Helotiales</taxon>
        <taxon>Sclerotiniaceae</taxon>
        <taxon>Monilinia</taxon>
    </lineage>
</organism>
<feature type="domain" description="OTU" evidence="2">
    <location>
        <begin position="190"/>
        <end position="329"/>
    </location>
</feature>
<dbReference type="InterPro" id="IPR038765">
    <property type="entry name" value="Papain-like_cys_pep_sf"/>
</dbReference>
<dbReference type="CDD" id="cd22762">
    <property type="entry name" value="OTU_fungi_OTU2-like"/>
    <property type="match status" value="1"/>
</dbReference>
<feature type="compositionally biased region" description="Polar residues" evidence="1">
    <location>
        <begin position="104"/>
        <end position="121"/>
    </location>
</feature>
<comment type="caution">
    <text evidence="3">The sequence shown here is derived from an EMBL/GenBank/DDBJ whole genome shotgun (WGS) entry which is preliminary data.</text>
</comment>
<protein>
    <recommendedName>
        <fullName evidence="2">OTU domain-containing protein</fullName>
    </recommendedName>
</protein>
<dbReference type="InterPro" id="IPR049771">
    <property type="entry name" value="OTU2-like_OTU"/>
</dbReference>
<reference evidence="3 4" key="1">
    <citation type="submission" date="2019-06" db="EMBL/GenBank/DDBJ databases">
        <title>Genome Sequence of the Brown Rot Fungal Pathogen Monilinia fructicola.</title>
        <authorList>
            <person name="De Miccolis Angelini R.M."/>
            <person name="Landi L."/>
            <person name="Abate D."/>
            <person name="Pollastro S."/>
            <person name="Romanazzi G."/>
            <person name="Faretra F."/>
        </authorList>
    </citation>
    <scope>NUCLEOTIDE SEQUENCE [LARGE SCALE GENOMIC DNA]</scope>
    <source>
        <strain evidence="3 4">Mfrc123</strain>
    </source>
</reference>